<name>A0ABT0CC49_THEVL</name>
<dbReference type="InterPro" id="IPR035959">
    <property type="entry name" value="RutC-like_sf"/>
</dbReference>
<dbReference type="CDD" id="cd06154">
    <property type="entry name" value="YjgF_YER057c_UK114_like_6"/>
    <property type="match status" value="1"/>
</dbReference>
<evidence type="ECO:0000313" key="1">
    <source>
        <dbReference type="EMBL" id="MCJ2543282.1"/>
    </source>
</evidence>
<dbReference type="InterPro" id="IPR006175">
    <property type="entry name" value="YjgF/YER057c/UK114"/>
</dbReference>
<dbReference type="RefSeq" id="WP_244350557.1">
    <property type="nucleotide sequence ID" value="NZ_JAFIRA010000024.1"/>
</dbReference>
<dbReference type="PANTHER" id="PTHR43857">
    <property type="entry name" value="BLR7761 PROTEIN"/>
    <property type="match status" value="1"/>
</dbReference>
<dbReference type="EMBL" id="JAFIRA010000024">
    <property type="protein sequence ID" value="MCJ2543282.1"/>
    <property type="molecule type" value="Genomic_DNA"/>
</dbReference>
<proteinExistence type="predicted"/>
<sequence length="130" mass="14101">MTDRTLVSTGTPWEKYVGYSRAIRVGSIVEVAGTVAADEQGQVVGCGDPYGQTRFILSKIERALKQVGAELTDVVRTRIYVTNMAYFEGVGRAHGEVFGEIRPASTMVQVSALASPEFWVEIEVSAIVSN</sequence>
<evidence type="ECO:0000313" key="2">
    <source>
        <dbReference type="Proteomes" id="UP000830835"/>
    </source>
</evidence>
<dbReference type="Pfam" id="PF01042">
    <property type="entry name" value="Ribonuc_L-PSP"/>
    <property type="match status" value="1"/>
</dbReference>
<dbReference type="PANTHER" id="PTHR43857:SF1">
    <property type="entry name" value="YJGH FAMILY PROTEIN"/>
    <property type="match status" value="1"/>
</dbReference>
<reference evidence="1" key="1">
    <citation type="submission" date="2021-02" db="EMBL/GenBank/DDBJ databases">
        <title>The CRISPR/cas machinery reduction and long-range gene transfer in the hot spring cyanobacterium Synechococcus.</title>
        <authorList>
            <person name="Dvorak P."/>
            <person name="Jahodarova E."/>
            <person name="Hasler P."/>
            <person name="Poulickova A."/>
        </authorList>
    </citation>
    <scope>NUCLEOTIDE SEQUENCE</scope>
    <source>
        <strain evidence="1">Rupite</strain>
    </source>
</reference>
<organism evidence="1 2">
    <name type="scientific">Thermostichus vulcanus str. 'Rupite'</name>
    <dbReference type="NCBI Taxonomy" id="2813851"/>
    <lineage>
        <taxon>Bacteria</taxon>
        <taxon>Bacillati</taxon>
        <taxon>Cyanobacteriota</taxon>
        <taxon>Cyanophyceae</taxon>
        <taxon>Thermostichales</taxon>
        <taxon>Thermostichaceae</taxon>
        <taxon>Thermostichus</taxon>
    </lineage>
</organism>
<keyword evidence="2" id="KW-1185">Reference proteome</keyword>
<dbReference type="Proteomes" id="UP000830835">
    <property type="component" value="Unassembled WGS sequence"/>
</dbReference>
<comment type="caution">
    <text evidence="1">The sequence shown here is derived from an EMBL/GenBank/DDBJ whole genome shotgun (WGS) entry which is preliminary data.</text>
</comment>
<accession>A0ABT0CC49</accession>
<protein>
    <submittedName>
        <fullName evidence="1">RidA family protein</fullName>
    </submittedName>
</protein>
<dbReference type="SUPFAM" id="SSF55298">
    <property type="entry name" value="YjgF-like"/>
    <property type="match status" value="1"/>
</dbReference>
<dbReference type="Gene3D" id="3.30.1330.40">
    <property type="entry name" value="RutC-like"/>
    <property type="match status" value="1"/>
</dbReference>
<gene>
    <name evidence="1" type="ORF">JX360_10240</name>
</gene>